<dbReference type="Pfam" id="PF00939">
    <property type="entry name" value="Na_sulph_symp"/>
    <property type="match status" value="1"/>
</dbReference>
<proteinExistence type="inferred from homology"/>
<keyword evidence="4" id="KW-0813">Transport</keyword>
<dbReference type="InterPro" id="IPR001898">
    <property type="entry name" value="SLC13A/DASS"/>
</dbReference>
<reference evidence="12" key="1">
    <citation type="submission" date="2020-11" db="EMBL/GenBank/DDBJ databases">
        <title>Multidrug resistant novel bacterium Savagea serpentis sp. nov., isolated from the scats of a vine snake (Ahaetulla nasuta).</title>
        <authorList>
            <person name="Venkata Ramana V."/>
            <person name="Vikas Patil S."/>
            <person name="Yogita Lugani V."/>
        </authorList>
    </citation>
    <scope>NUCLEOTIDE SEQUENCE</scope>
    <source>
        <strain evidence="12">SN6</strain>
    </source>
</reference>
<keyword evidence="13" id="KW-1185">Reference proteome</keyword>
<evidence type="ECO:0000256" key="1">
    <source>
        <dbReference type="ARBA" id="ARBA00004141"/>
    </source>
</evidence>
<evidence type="ECO:0000256" key="8">
    <source>
        <dbReference type="ARBA" id="ARBA00023136"/>
    </source>
</evidence>
<dbReference type="GO" id="GO:0015293">
    <property type="term" value="F:symporter activity"/>
    <property type="evidence" value="ECO:0007669"/>
    <property type="project" value="UniProtKB-KW"/>
</dbReference>
<organism evidence="12 13">
    <name type="scientific">Savagea serpentis</name>
    <dbReference type="NCBI Taxonomy" id="2785297"/>
    <lineage>
        <taxon>Bacteria</taxon>
        <taxon>Bacillati</taxon>
        <taxon>Bacillota</taxon>
        <taxon>Bacilli</taxon>
        <taxon>Bacillales</taxon>
        <taxon>Caryophanaceae</taxon>
        <taxon>Savagea</taxon>
    </lineage>
</organism>
<evidence type="ECO:0000313" key="13">
    <source>
        <dbReference type="Proteomes" id="UP000622653"/>
    </source>
</evidence>
<feature type="compositionally biased region" description="Basic and acidic residues" evidence="10">
    <location>
        <begin position="42"/>
        <end position="51"/>
    </location>
</feature>
<evidence type="ECO:0000256" key="6">
    <source>
        <dbReference type="ARBA" id="ARBA00022847"/>
    </source>
</evidence>
<comment type="subcellular location">
    <subcellularLocation>
        <location evidence="1">Membrane</location>
        <topology evidence="1">Multi-pass membrane protein</topology>
    </subcellularLocation>
</comment>
<feature type="transmembrane region" description="Helical" evidence="11">
    <location>
        <begin position="323"/>
        <end position="341"/>
    </location>
</feature>
<dbReference type="RefSeq" id="WP_194562411.1">
    <property type="nucleotide sequence ID" value="NZ_JADKPV010000002.1"/>
</dbReference>
<keyword evidence="7 11" id="KW-1133">Transmembrane helix</keyword>
<feature type="transmembrane region" description="Helical" evidence="11">
    <location>
        <begin position="130"/>
        <end position="150"/>
    </location>
</feature>
<comment type="caution">
    <text evidence="12">The sequence shown here is derived from an EMBL/GenBank/DDBJ whole genome shotgun (WGS) entry which is preliminary data.</text>
</comment>
<evidence type="ECO:0000256" key="9">
    <source>
        <dbReference type="ARBA" id="ARBA00031174"/>
    </source>
</evidence>
<evidence type="ECO:0000256" key="10">
    <source>
        <dbReference type="SAM" id="MobiDB-lite"/>
    </source>
</evidence>
<feature type="transmembrane region" description="Helical" evidence="11">
    <location>
        <begin position="353"/>
        <end position="373"/>
    </location>
</feature>
<feature type="transmembrane region" description="Helical" evidence="11">
    <location>
        <begin position="87"/>
        <end position="110"/>
    </location>
</feature>
<feature type="transmembrane region" description="Helical" evidence="11">
    <location>
        <begin position="226"/>
        <end position="246"/>
    </location>
</feature>
<dbReference type="PROSITE" id="PS01271">
    <property type="entry name" value="NA_SULFATE"/>
    <property type="match status" value="1"/>
</dbReference>
<dbReference type="Proteomes" id="UP000622653">
    <property type="component" value="Unassembled WGS sequence"/>
</dbReference>
<evidence type="ECO:0000313" key="12">
    <source>
        <dbReference type="EMBL" id="MBF4500921.1"/>
    </source>
</evidence>
<dbReference type="EMBL" id="JADKPV010000002">
    <property type="protein sequence ID" value="MBF4500921.1"/>
    <property type="molecule type" value="Genomic_DNA"/>
</dbReference>
<dbReference type="PANTHER" id="PTHR10283:SF82">
    <property type="entry name" value="SOLUTE CARRIER FAMILY 13 MEMBER 2"/>
    <property type="match status" value="1"/>
</dbReference>
<evidence type="ECO:0000256" key="2">
    <source>
        <dbReference type="ARBA" id="ARBA00006772"/>
    </source>
</evidence>
<evidence type="ECO:0000256" key="7">
    <source>
        <dbReference type="ARBA" id="ARBA00022989"/>
    </source>
</evidence>
<evidence type="ECO:0000256" key="11">
    <source>
        <dbReference type="SAM" id="Phobius"/>
    </source>
</evidence>
<comment type="similarity">
    <text evidence="2">Belongs to the SLC13A/DASS transporter (TC 2.A.47) family. NADC subfamily.</text>
</comment>
<dbReference type="AlphaFoldDB" id="A0A8J7KE82"/>
<keyword evidence="5 11" id="KW-0812">Transmembrane</keyword>
<evidence type="ECO:0000256" key="3">
    <source>
        <dbReference type="ARBA" id="ARBA00020150"/>
    </source>
</evidence>
<gene>
    <name evidence="12" type="ORF">IRY55_06030</name>
</gene>
<feature type="transmembrane region" description="Helical" evidence="11">
    <location>
        <begin position="62"/>
        <end position="80"/>
    </location>
</feature>
<dbReference type="InterPro" id="IPR031312">
    <property type="entry name" value="Na/sul_symport_CS"/>
</dbReference>
<sequence>MNTMWAKMWDWHDQTKRIFSMFSLKKENALEAQKEMAQQTNENDHKNDHSKPPRGRTSTQNIGLLLGPALFLLTLLFLSPEGMSQEALAVLASTLWIATWWVTEAIPIPATSLLPLILFPLSGAVEGSVASSYADNTIFLFLGGFIIALAMEKWNLHRRIALNIILFVGTSTQRLILGFMVATGFLSMWISNTATAMMMMPIGMAIIAHVDTAIKENAAETNFGKGLMLGIGYSASIGGLGTLIGTPPNTIFAGVVDKMYGIDISFAKWMLFGVPISVVLMFLVWIYLTKMAFPLKLKEIPGGKEVIVKERDSLGKMSKEERLVLFVFAFAAFFWITRTFIAKVEFANIGEFFALRVNDTTIAIIAALLLFILPSKKTRTGGLVTWEDAVKVPWGILLLFGGGLAIATGFKDSGLAQWIGEQLTILQDVNLIIVIAIVATLVLFLTEVTSNTATATMMFPIMAALAVALEVHPYALMIAAGIAASCAFMLPVATPPNAIVFGSGLLKINDMVKAGFWINIFCIFLITASIYILLPLVWGIDLHTLPEEMKVFLDE</sequence>
<feature type="region of interest" description="Disordered" evidence="10">
    <location>
        <begin position="32"/>
        <end position="57"/>
    </location>
</feature>
<keyword evidence="6" id="KW-0769">Symport</keyword>
<feature type="transmembrane region" description="Helical" evidence="11">
    <location>
        <begin position="425"/>
        <end position="445"/>
    </location>
</feature>
<dbReference type="GO" id="GO:0005886">
    <property type="term" value="C:plasma membrane"/>
    <property type="evidence" value="ECO:0007669"/>
    <property type="project" value="TreeGrafter"/>
</dbReference>
<feature type="transmembrane region" description="Helical" evidence="11">
    <location>
        <begin position="266"/>
        <end position="288"/>
    </location>
</feature>
<keyword evidence="8 11" id="KW-0472">Membrane</keyword>
<dbReference type="GO" id="GO:0015141">
    <property type="term" value="F:succinate transmembrane transporter activity"/>
    <property type="evidence" value="ECO:0007669"/>
    <property type="project" value="UniProtKB-ARBA"/>
</dbReference>
<evidence type="ECO:0000256" key="4">
    <source>
        <dbReference type="ARBA" id="ARBA00022448"/>
    </source>
</evidence>
<accession>A0A8J7KE82</accession>
<feature type="transmembrane region" description="Helical" evidence="11">
    <location>
        <begin position="514"/>
        <end position="540"/>
    </location>
</feature>
<dbReference type="CDD" id="cd01115">
    <property type="entry name" value="SLC13_permease"/>
    <property type="match status" value="1"/>
</dbReference>
<protein>
    <recommendedName>
        <fullName evidence="3">Sodium-dependent dicarboxylate transporter SdcS</fullName>
    </recommendedName>
    <alternativeName>
        <fullName evidence="9">Na(+)/dicarboxylate symporter</fullName>
    </alternativeName>
</protein>
<evidence type="ECO:0000256" key="5">
    <source>
        <dbReference type="ARBA" id="ARBA00022692"/>
    </source>
</evidence>
<feature type="transmembrane region" description="Helical" evidence="11">
    <location>
        <begin position="162"/>
        <end position="190"/>
    </location>
</feature>
<name>A0A8J7KE82_9BACL</name>
<dbReference type="NCBIfam" id="TIGR00785">
    <property type="entry name" value="dass"/>
    <property type="match status" value="1"/>
</dbReference>
<feature type="transmembrane region" description="Helical" evidence="11">
    <location>
        <begin position="196"/>
        <end position="214"/>
    </location>
</feature>
<dbReference type="PANTHER" id="PTHR10283">
    <property type="entry name" value="SOLUTE CARRIER FAMILY 13 MEMBER"/>
    <property type="match status" value="1"/>
</dbReference>
<feature type="transmembrane region" description="Helical" evidence="11">
    <location>
        <begin position="394"/>
        <end position="410"/>
    </location>
</feature>